<keyword evidence="1" id="KW-0479">Metal-binding</keyword>
<protein>
    <submittedName>
        <fullName evidence="8">Mediator of rna polymerase ii transcription subunit 37c</fullName>
    </submittedName>
</protein>
<evidence type="ECO:0000313" key="8">
    <source>
        <dbReference type="EMBL" id="KAK7839388.1"/>
    </source>
</evidence>
<dbReference type="GO" id="GO:0008270">
    <property type="term" value="F:zinc ion binding"/>
    <property type="evidence" value="ECO:0007669"/>
    <property type="project" value="UniProtKB-KW"/>
</dbReference>
<dbReference type="Pfam" id="PF03107">
    <property type="entry name" value="C1_2"/>
    <property type="match status" value="1"/>
</dbReference>
<dbReference type="EMBL" id="PKMF04000284">
    <property type="protein sequence ID" value="KAK7839388.1"/>
    <property type="molecule type" value="Genomic_DNA"/>
</dbReference>
<dbReference type="AlphaFoldDB" id="A0AAW0KIM7"/>
<dbReference type="Gene3D" id="2.60.34.10">
    <property type="entry name" value="Substrate Binding Domain Of DNAk, Chain A, domain 1"/>
    <property type="match status" value="1"/>
</dbReference>
<dbReference type="InterPro" id="IPR046349">
    <property type="entry name" value="C1-like_sf"/>
</dbReference>
<feature type="domain" description="Phorbol-ester/DAG-type" evidence="7">
    <location>
        <begin position="102"/>
        <end position="152"/>
    </location>
</feature>
<evidence type="ECO:0000256" key="6">
    <source>
        <dbReference type="ARBA" id="ARBA00022840"/>
    </source>
</evidence>
<keyword evidence="5" id="KW-0862">Zinc</keyword>
<dbReference type="GO" id="GO:0005524">
    <property type="term" value="F:ATP binding"/>
    <property type="evidence" value="ECO:0007669"/>
    <property type="project" value="UniProtKB-KW"/>
</dbReference>
<keyword evidence="6" id="KW-0067">ATP-binding</keyword>
<evidence type="ECO:0000256" key="3">
    <source>
        <dbReference type="ARBA" id="ARBA00022741"/>
    </source>
</evidence>
<evidence type="ECO:0000256" key="4">
    <source>
        <dbReference type="ARBA" id="ARBA00022771"/>
    </source>
</evidence>
<name>A0AAW0KIM7_QUESU</name>
<keyword evidence="4" id="KW-0863">Zinc-finger</keyword>
<dbReference type="InterPro" id="IPR043145">
    <property type="entry name" value="Znf_ZZ_sf"/>
</dbReference>
<dbReference type="SUPFAM" id="SSF57889">
    <property type="entry name" value="Cysteine-rich domain"/>
    <property type="match status" value="2"/>
</dbReference>
<dbReference type="InterPro" id="IPR004146">
    <property type="entry name" value="DC1"/>
</dbReference>
<dbReference type="PROSITE" id="PS50081">
    <property type="entry name" value="ZF_DAG_PE_2"/>
    <property type="match status" value="1"/>
</dbReference>
<sequence length="241" mass="27981">IPPTFKGEVQITVCFKIDANGILNVSCKVKNNGTIDRGILSRSIINYKNQEVEKYKAKDEEHKNKIMAMNALANHAYNMRSIINYKNQISNSMGKNRTCPENHELKLDNNPSSKRYICNGCKEYGSNGMRYRCEDCNYTLHKDCMFSKPIATHKIFKDVIFKFYEKPPPSKLYGERTKRYCNACGKLVKGFIYHCPEKDLDLHPCCLNLEKELQIGHVKFHLRETKSKCKFCYQIDLSKIK</sequence>
<dbReference type="InterPro" id="IPR002219">
    <property type="entry name" value="PKC_DAG/PE"/>
</dbReference>
<feature type="non-terminal residue" evidence="8">
    <location>
        <position position="1"/>
    </location>
</feature>
<evidence type="ECO:0000313" key="9">
    <source>
        <dbReference type="Proteomes" id="UP000237347"/>
    </source>
</evidence>
<dbReference type="GO" id="GO:0140662">
    <property type="term" value="F:ATP-dependent protein folding chaperone"/>
    <property type="evidence" value="ECO:0007669"/>
    <property type="project" value="InterPro"/>
</dbReference>
<gene>
    <name evidence="8" type="primary">MED37C_4</name>
    <name evidence="8" type="ORF">CFP56_018055</name>
</gene>
<evidence type="ECO:0000256" key="5">
    <source>
        <dbReference type="ARBA" id="ARBA00022833"/>
    </source>
</evidence>
<feature type="non-terminal residue" evidence="8">
    <location>
        <position position="241"/>
    </location>
</feature>
<evidence type="ECO:0000256" key="1">
    <source>
        <dbReference type="ARBA" id="ARBA00022723"/>
    </source>
</evidence>
<evidence type="ECO:0000259" key="7">
    <source>
        <dbReference type="PROSITE" id="PS50081"/>
    </source>
</evidence>
<dbReference type="SUPFAM" id="SSF100920">
    <property type="entry name" value="Heat shock protein 70kD (HSP70), peptide-binding domain"/>
    <property type="match status" value="1"/>
</dbReference>
<keyword evidence="9" id="KW-1185">Reference proteome</keyword>
<dbReference type="InterPro" id="IPR013126">
    <property type="entry name" value="Hsp_70_fam"/>
</dbReference>
<evidence type="ECO:0000256" key="2">
    <source>
        <dbReference type="ARBA" id="ARBA00022737"/>
    </source>
</evidence>
<dbReference type="Proteomes" id="UP000237347">
    <property type="component" value="Unassembled WGS sequence"/>
</dbReference>
<accession>A0AAW0KIM7</accession>
<dbReference type="PANTHER" id="PTHR46477:SF5">
    <property type="entry name" value="PHORBOL-ESTER_DAG-TYPE DOMAIN-CONTAINING PROTEIN"/>
    <property type="match status" value="1"/>
</dbReference>
<organism evidence="8 9">
    <name type="scientific">Quercus suber</name>
    <name type="common">Cork oak</name>
    <dbReference type="NCBI Taxonomy" id="58331"/>
    <lineage>
        <taxon>Eukaryota</taxon>
        <taxon>Viridiplantae</taxon>
        <taxon>Streptophyta</taxon>
        <taxon>Embryophyta</taxon>
        <taxon>Tracheophyta</taxon>
        <taxon>Spermatophyta</taxon>
        <taxon>Magnoliopsida</taxon>
        <taxon>eudicotyledons</taxon>
        <taxon>Gunneridae</taxon>
        <taxon>Pentapetalae</taxon>
        <taxon>rosids</taxon>
        <taxon>fabids</taxon>
        <taxon>Fagales</taxon>
        <taxon>Fagaceae</taxon>
        <taxon>Quercus</taxon>
    </lineage>
</organism>
<reference evidence="8 9" key="1">
    <citation type="journal article" date="2018" name="Sci. Data">
        <title>The draft genome sequence of cork oak.</title>
        <authorList>
            <person name="Ramos A.M."/>
            <person name="Usie A."/>
            <person name="Barbosa P."/>
            <person name="Barros P.M."/>
            <person name="Capote T."/>
            <person name="Chaves I."/>
            <person name="Simoes F."/>
            <person name="Abreu I."/>
            <person name="Carrasquinho I."/>
            <person name="Faro C."/>
            <person name="Guimaraes J.B."/>
            <person name="Mendonca D."/>
            <person name="Nobrega F."/>
            <person name="Rodrigues L."/>
            <person name="Saibo N.J.M."/>
            <person name="Varela M.C."/>
            <person name="Egas C."/>
            <person name="Matos J."/>
            <person name="Miguel C.M."/>
            <person name="Oliveira M.M."/>
            <person name="Ricardo C.P."/>
            <person name="Goncalves S."/>
        </authorList>
    </citation>
    <scope>NUCLEOTIDE SEQUENCE [LARGE SCALE GENOMIC DNA]</scope>
    <source>
        <strain evidence="9">cv. HL8</strain>
    </source>
</reference>
<keyword evidence="2" id="KW-0677">Repeat</keyword>
<dbReference type="Gene3D" id="3.30.60.90">
    <property type="match status" value="1"/>
</dbReference>
<dbReference type="Pfam" id="PF00012">
    <property type="entry name" value="HSP70"/>
    <property type="match status" value="1"/>
</dbReference>
<keyword evidence="3" id="KW-0547">Nucleotide-binding</keyword>
<dbReference type="InterPro" id="IPR029047">
    <property type="entry name" value="HSP70_peptide-bd_sf"/>
</dbReference>
<proteinExistence type="predicted"/>
<comment type="caution">
    <text evidence="8">The sequence shown here is derived from an EMBL/GenBank/DDBJ whole genome shotgun (WGS) entry which is preliminary data.</text>
</comment>
<dbReference type="PANTHER" id="PTHR46477">
    <property type="entry name" value="CYSTEINE/HISTIDINE-RICH C1 DOMAIN FAMILY PROTEIN"/>
    <property type="match status" value="1"/>
</dbReference>